<gene>
    <name evidence="3" type="ORF">AMK59_6477</name>
</gene>
<dbReference type="InterPro" id="IPR029030">
    <property type="entry name" value="Caspase-like_dom_sf"/>
</dbReference>
<name>A0A0T6AU68_9SCAR</name>
<dbReference type="InterPro" id="IPR015917">
    <property type="entry name" value="Pept_C14A"/>
</dbReference>
<dbReference type="Proteomes" id="UP000051574">
    <property type="component" value="Unassembled WGS sequence"/>
</dbReference>
<dbReference type="OrthoDB" id="6116485at2759"/>
<reference evidence="3 4" key="1">
    <citation type="submission" date="2015-09" db="EMBL/GenBank/DDBJ databases">
        <title>Draft genome of the scarab beetle Oryctes borbonicus.</title>
        <authorList>
            <person name="Meyer J.M."/>
            <person name="Markov G.V."/>
            <person name="Baskaran P."/>
            <person name="Herrmann M."/>
            <person name="Sommer R.J."/>
            <person name="Roedelsperger C."/>
        </authorList>
    </citation>
    <scope>NUCLEOTIDE SEQUENCE [LARGE SCALE GENOMIC DNA]</scope>
    <source>
        <strain evidence="3">OB123</strain>
        <tissue evidence="3">Whole animal</tissue>
    </source>
</reference>
<dbReference type="GO" id="GO:0004197">
    <property type="term" value="F:cysteine-type endopeptidase activity"/>
    <property type="evidence" value="ECO:0007669"/>
    <property type="project" value="InterPro"/>
</dbReference>
<dbReference type="PRINTS" id="PR00376">
    <property type="entry name" value="IL1BCENZYME"/>
</dbReference>
<dbReference type="InterPro" id="IPR011600">
    <property type="entry name" value="Pept_C14_caspase"/>
</dbReference>
<accession>A0A0T6AU68</accession>
<dbReference type="AlphaFoldDB" id="A0A0T6AU68"/>
<evidence type="ECO:0000313" key="3">
    <source>
        <dbReference type="EMBL" id="KRT78617.1"/>
    </source>
</evidence>
<dbReference type="GO" id="GO:0006508">
    <property type="term" value="P:proteolysis"/>
    <property type="evidence" value="ECO:0007669"/>
    <property type="project" value="InterPro"/>
</dbReference>
<dbReference type="EMBL" id="LJIG01022806">
    <property type="protein sequence ID" value="KRT78617.1"/>
    <property type="molecule type" value="Genomic_DNA"/>
</dbReference>
<protein>
    <submittedName>
        <fullName evidence="3">Peptidase</fullName>
    </submittedName>
</protein>
<evidence type="ECO:0000259" key="2">
    <source>
        <dbReference type="PROSITE" id="PS50208"/>
    </source>
</evidence>
<dbReference type="SUPFAM" id="SSF52129">
    <property type="entry name" value="Caspase-like"/>
    <property type="match status" value="1"/>
</dbReference>
<organism evidence="3 4">
    <name type="scientific">Oryctes borbonicus</name>
    <dbReference type="NCBI Taxonomy" id="1629725"/>
    <lineage>
        <taxon>Eukaryota</taxon>
        <taxon>Metazoa</taxon>
        <taxon>Ecdysozoa</taxon>
        <taxon>Arthropoda</taxon>
        <taxon>Hexapoda</taxon>
        <taxon>Insecta</taxon>
        <taxon>Pterygota</taxon>
        <taxon>Neoptera</taxon>
        <taxon>Endopterygota</taxon>
        <taxon>Coleoptera</taxon>
        <taxon>Polyphaga</taxon>
        <taxon>Scarabaeiformia</taxon>
        <taxon>Scarabaeidae</taxon>
        <taxon>Dynastinae</taxon>
        <taxon>Oryctes</taxon>
    </lineage>
</organism>
<keyword evidence="4" id="KW-1185">Reference proteome</keyword>
<dbReference type="Gene3D" id="3.40.50.1460">
    <property type="match status" value="1"/>
</dbReference>
<dbReference type="Pfam" id="PF00656">
    <property type="entry name" value="Peptidase_C14"/>
    <property type="match status" value="1"/>
</dbReference>
<feature type="domain" description="Caspase family p20" evidence="2">
    <location>
        <begin position="62"/>
        <end position="118"/>
    </location>
</feature>
<sequence length="123" mass="14030">NWKVQCSQFIKIETDGNFCSAQASGGSFNERDIGAEFRSPQANMAAISVGKKVRYYKMDHERRGSAIIFNHEHFTISGLKKLRGTQTDCENLKLQLESLYFDVVVHNDLDYKNVRRRVIAGIT</sequence>
<dbReference type="InterPro" id="IPR001309">
    <property type="entry name" value="Pept_C14_p20"/>
</dbReference>
<evidence type="ECO:0000313" key="4">
    <source>
        <dbReference type="Proteomes" id="UP000051574"/>
    </source>
</evidence>
<dbReference type="PROSITE" id="PS50208">
    <property type="entry name" value="CASPASE_P20"/>
    <property type="match status" value="1"/>
</dbReference>
<comment type="caution">
    <text evidence="3">The sequence shown here is derived from an EMBL/GenBank/DDBJ whole genome shotgun (WGS) entry which is preliminary data.</text>
</comment>
<proteinExistence type="inferred from homology"/>
<comment type="similarity">
    <text evidence="1">Belongs to the peptidase C14A family.</text>
</comment>
<evidence type="ECO:0000256" key="1">
    <source>
        <dbReference type="ARBA" id="ARBA00010134"/>
    </source>
</evidence>
<feature type="non-terminal residue" evidence="3">
    <location>
        <position position="1"/>
    </location>
</feature>